<dbReference type="Gene3D" id="3.80.30.30">
    <property type="match status" value="1"/>
</dbReference>
<keyword evidence="2" id="KW-0408">Iron</keyword>
<dbReference type="CDD" id="cd01335">
    <property type="entry name" value="Radical_SAM"/>
    <property type="match status" value="1"/>
</dbReference>
<dbReference type="InterPro" id="IPR040086">
    <property type="entry name" value="MJ0683-like"/>
</dbReference>
<dbReference type="PROSITE" id="PS51918">
    <property type="entry name" value="RADICAL_SAM"/>
    <property type="match status" value="1"/>
</dbReference>
<name>A0ABR6Z0U4_9FIRM</name>
<evidence type="ECO:0000256" key="2">
    <source>
        <dbReference type="ARBA" id="ARBA00023004"/>
    </source>
</evidence>
<comment type="caution">
    <text evidence="5">The sequence shown here is derived from an EMBL/GenBank/DDBJ whole genome shotgun (WGS) entry which is preliminary data.</text>
</comment>
<proteinExistence type="predicted"/>
<dbReference type="InterPro" id="IPR007197">
    <property type="entry name" value="rSAM"/>
</dbReference>
<protein>
    <submittedName>
        <fullName evidence="5">Radical SAM protein</fullName>
    </submittedName>
</protein>
<reference evidence="5 6" key="1">
    <citation type="journal article" date="2020" name="mSystems">
        <title>Defining Genomic and Predicted Metabolic Features of the Acetobacterium Genus.</title>
        <authorList>
            <person name="Ross D.E."/>
            <person name="Marshall C.W."/>
            <person name="Gulliver D."/>
            <person name="May H.D."/>
            <person name="Norman R.S."/>
        </authorList>
    </citation>
    <scope>NUCLEOTIDE SEQUENCE [LARGE SCALE GENOMIC DNA]</scope>
    <source>
        <strain evidence="5 6">DSM 4132</strain>
    </source>
</reference>
<keyword evidence="1" id="KW-0479">Metal-binding</keyword>
<feature type="domain" description="Radical SAM core" evidence="4">
    <location>
        <begin position="17"/>
        <end position="250"/>
    </location>
</feature>
<evidence type="ECO:0000313" key="5">
    <source>
        <dbReference type="EMBL" id="MBC3901104.1"/>
    </source>
</evidence>
<gene>
    <name evidence="5" type="ORF">GH811_15915</name>
</gene>
<dbReference type="PANTHER" id="PTHR43432:SF5">
    <property type="entry name" value="ELP3_MIAA_NIFB-LIKE RADICAL SAM CORE DOMAIN-CONTAINING PROTEIN"/>
    <property type="match status" value="1"/>
</dbReference>
<dbReference type="InterPro" id="IPR006638">
    <property type="entry name" value="Elp3/MiaA/NifB-like_rSAM"/>
</dbReference>
<organism evidence="5 6">
    <name type="scientific">Acetobacterium malicum</name>
    <dbReference type="NCBI Taxonomy" id="52692"/>
    <lineage>
        <taxon>Bacteria</taxon>
        <taxon>Bacillati</taxon>
        <taxon>Bacillota</taxon>
        <taxon>Clostridia</taxon>
        <taxon>Eubacteriales</taxon>
        <taxon>Eubacteriaceae</taxon>
        <taxon>Acetobacterium</taxon>
    </lineage>
</organism>
<dbReference type="SUPFAM" id="SSF102114">
    <property type="entry name" value="Radical SAM enzymes"/>
    <property type="match status" value="1"/>
</dbReference>
<dbReference type="Proteomes" id="UP000622405">
    <property type="component" value="Unassembled WGS sequence"/>
</dbReference>
<dbReference type="SFLD" id="SFLDG01084">
    <property type="entry name" value="Uncharacterised_Radical_SAM_Su"/>
    <property type="match status" value="1"/>
</dbReference>
<accession>A0ABR6Z0U4</accession>
<evidence type="ECO:0000256" key="3">
    <source>
        <dbReference type="ARBA" id="ARBA00023014"/>
    </source>
</evidence>
<evidence type="ECO:0000259" key="4">
    <source>
        <dbReference type="PROSITE" id="PS51918"/>
    </source>
</evidence>
<evidence type="ECO:0000256" key="1">
    <source>
        <dbReference type="ARBA" id="ARBA00022723"/>
    </source>
</evidence>
<dbReference type="SFLD" id="SFLDS00029">
    <property type="entry name" value="Radical_SAM"/>
    <property type="match status" value="1"/>
</dbReference>
<dbReference type="PANTHER" id="PTHR43432">
    <property type="entry name" value="SLR0285 PROTEIN"/>
    <property type="match status" value="1"/>
</dbReference>
<sequence length="294" mass="33135">METIPAKNMLTRTKNNFWFGTDYNMNIYRGCSHGCIYCDSRSDCYGIEVFDQVRAKANALNILEDNLRRKTLKGVVGTGAMSDPYNPLEKQHQLTRQALELFKNYGFGVAIATKSPLVTRDIDLLAAIQQRSPVIVKITITCADDQLAQIIEPRVAPSSNRFAAIKELADRGIFAGVLLMPILPFINDTPANIKGIVAAAAEHGARFIYPAFGVTLRDSQRLYFYDQLDAHFPGIKKEYLRSFGNAYSCPSPQAKSLWNVFTRECQRQGLLYKMEDIVARYKLEHGSQQLSFLF</sequence>
<dbReference type="EMBL" id="WJBE01000020">
    <property type="protein sequence ID" value="MBC3901104.1"/>
    <property type="molecule type" value="Genomic_DNA"/>
</dbReference>
<dbReference type="Pfam" id="PF04055">
    <property type="entry name" value="Radical_SAM"/>
    <property type="match status" value="1"/>
</dbReference>
<dbReference type="SMART" id="SM00729">
    <property type="entry name" value="Elp3"/>
    <property type="match status" value="1"/>
</dbReference>
<keyword evidence="3" id="KW-0411">Iron-sulfur</keyword>
<dbReference type="InterPro" id="IPR058240">
    <property type="entry name" value="rSAM_sf"/>
</dbReference>
<evidence type="ECO:0000313" key="6">
    <source>
        <dbReference type="Proteomes" id="UP000622405"/>
    </source>
</evidence>
<keyword evidence="6" id="KW-1185">Reference proteome</keyword>
<dbReference type="RefSeq" id="WP_186895179.1">
    <property type="nucleotide sequence ID" value="NZ_WJBE01000020.1"/>
</dbReference>